<dbReference type="AlphaFoldDB" id="A0A8H4L7W1"/>
<name>A0A8H4L7W1_9HYPO</name>
<evidence type="ECO:0000313" key="4">
    <source>
        <dbReference type="Proteomes" id="UP000554235"/>
    </source>
</evidence>
<feature type="region of interest" description="Disordered" evidence="2">
    <location>
        <begin position="1"/>
        <end position="23"/>
    </location>
</feature>
<keyword evidence="4" id="KW-1185">Reference proteome</keyword>
<feature type="coiled-coil region" evidence="1">
    <location>
        <begin position="61"/>
        <end position="109"/>
    </location>
</feature>
<evidence type="ECO:0000313" key="3">
    <source>
        <dbReference type="EMBL" id="KAF4463896.1"/>
    </source>
</evidence>
<dbReference type="OrthoDB" id="5099098at2759"/>
<organism evidence="3 4">
    <name type="scientific">Fusarium albosuccineum</name>
    <dbReference type="NCBI Taxonomy" id="1237068"/>
    <lineage>
        <taxon>Eukaryota</taxon>
        <taxon>Fungi</taxon>
        <taxon>Dikarya</taxon>
        <taxon>Ascomycota</taxon>
        <taxon>Pezizomycotina</taxon>
        <taxon>Sordariomycetes</taxon>
        <taxon>Hypocreomycetidae</taxon>
        <taxon>Hypocreales</taxon>
        <taxon>Nectriaceae</taxon>
        <taxon>Fusarium</taxon>
        <taxon>Fusarium decemcellulare species complex</taxon>
    </lineage>
</organism>
<protein>
    <submittedName>
        <fullName evidence="3">Uncharacterized protein</fullName>
    </submittedName>
</protein>
<evidence type="ECO:0000256" key="1">
    <source>
        <dbReference type="SAM" id="Coils"/>
    </source>
</evidence>
<evidence type="ECO:0000256" key="2">
    <source>
        <dbReference type="SAM" id="MobiDB-lite"/>
    </source>
</evidence>
<keyword evidence="1" id="KW-0175">Coiled coil</keyword>
<dbReference type="EMBL" id="JAADYS010001281">
    <property type="protein sequence ID" value="KAF4463896.1"/>
    <property type="molecule type" value="Genomic_DNA"/>
</dbReference>
<accession>A0A8H4L7W1</accession>
<comment type="caution">
    <text evidence="3">The sequence shown here is derived from an EMBL/GenBank/DDBJ whole genome shotgun (WGS) entry which is preliminary data.</text>
</comment>
<gene>
    <name evidence="3" type="ORF">FALBO_9277</name>
</gene>
<proteinExistence type="predicted"/>
<reference evidence="3 4" key="1">
    <citation type="submission" date="2020-01" db="EMBL/GenBank/DDBJ databases">
        <title>Identification and distribution of gene clusters putatively required for synthesis of sphingolipid metabolism inhibitors in phylogenetically diverse species of the filamentous fungus Fusarium.</title>
        <authorList>
            <person name="Kim H.-S."/>
            <person name="Busman M."/>
            <person name="Brown D.W."/>
            <person name="Divon H."/>
            <person name="Uhlig S."/>
            <person name="Proctor R.H."/>
        </authorList>
    </citation>
    <scope>NUCLEOTIDE SEQUENCE [LARGE SCALE GENOMIC DNA]</scope>
    <source>
        <strain evidence="3 4">NRRL 20459</strain>
    </source>
</reference>
<dbReference type="Proteomes" id="UP000554235">
    <property type="component" value="Unassembled WGS sequence"/>
</dbReference>
<sequence length="179" mass="19956">MSGRPAKRKVDFPDDVLSSSTEKRHKAAEGIAQFGFKVMPCSRCSKRGVACKMIAGRKKCVTRIIDEAKRLEKAEEAAEELLSSRREALRVAQRELDESLSQLESCRKRKKELVSRGVEMTRRGLDSLDELEEAERAESLQEQLVVEDVNSLVHADVLDFSFLDFSVADGNPSGVVGRS</sequence>